<evidence type="ECO:0000313" key="4">
    <source>
        <dbReference type="Proteomes" id="UP000520535"/>
    </source>
</evidence>
<feature type="compositionally biased region" description="Acidic residues" evidence="1">
    <location>
        <begin position="276"/>
        <end position="291"/>
    </location>
</feature>
<feature type="compositionally biased region" description="Polar residues" evidence="1">
    <location>
        <begin position="623"/>
        <end position="647"/>
    </location>
</feature>
<feature type="compositionally biased region" description="Polar residues" evidence="1">
    <location>
        <begin position="941"/>
        <end position="963"/>
    </location>
</feature>
<feature type="compositionally biased region" description="Low complexity" evidence="1">
    <location>
        <begin position="867"/>
        <end position="876"/>
    </location>
</feature>
<dbReference type="EMBL" id="VYZX01026216">
    <property type="protein sequence ID" value="NXS61082.1"/>
    <property type="molecule type" value="Genomic_DNA"/>
</dbReference>
<dbReference type="Proteomes" id="UP000520535">
    <property type="component" value="Unassembled WGS sequence"/>
</dbReference>
<evidence type="ECO:0000256" key="1">
    <source>
        <dbReference type="SAM" id="MobiDB-lite"/>
    </source>
</evidence>
<feature type="region of interest" description="Disordered" evidence="1">
    <location>
        <begin position="316"/>
        <end position="371"/>
    </location>
</feature>
<dbReference type="OrthoDB" id="10062932at2759"/>
<feature type="region of interest" description="Disordered" evidence="1">
    <location>
        <begin position="450"/>
        <end position="519"/>
    </location>
</feature>
<feature type="compositionally biased region" description="Polar residues" evidence="1">
    <location>
        <begin position="169"/>
        <end position="178"/>
    </location>
</feature>
<dbReference type="PROSITE" id="PS50835">
    <property type="entry name" value="IG_LIKE"/>
    <property type="match status" value="1"/>
</dbReference>
<dbReference type="InterPro" id="IPR013783">
    <property type="entry name" value="Ig-like_fold"/>
</dbReference>
<feature type="compositionally biased region" description="Low complexity" evidence="1">
    <location>
        <begin position="882"/>
        <end position="897"/>
    </location>
</feature>
<feature type="region of interest" description="Disordered" evidence="1">
    <location>
        <begin position="601"/>
        <end position="647"/>
    </location>
</feature>
<dbReference type="InterPro" id="IPR003598">
    <property type="entry name" value="Ig_sub2"/>
</dbReference>
<dbReference type="FunFam" id="2.60.40.10:FF:001323">
    <property type="entry name" value="immunoglobulin superfamily member 10"/>
    <property type="match status" value="1"/>
</dbReference>
<evidence type="ECO:0000313" key="3">
    <source>
        <dbReference type="EMBL" id="NXS61082.1"/>
    </source>
</evidence>
<dbReference type="AlphaFoldDB" id="A0A7L2VRR5"/>
<dbReference type="SUPFAM" id="SSF48726">
    <property type="entry name" value="Immunoglobulin"/>
    <property type="match status" value="2"/>
</dbReference>
<feature type="compositionally biased region" description="Polar residues" evidence="1">
    <location>
        <begin position="841"/>
        <end position="854"/>
    </location>
</feature>
<comment type="caution">
    <text evidence="3">The sequence shown here is derived from an EMBL/GenBank/DDBJ whole genome shotgun (WGS) entry which is preliminary data.</text>
</comment>
<feature type="compositionally biased region" description="Low complexity" evidence="1">
    <location>
        <begin position="757"/>
        <end position="771"/>
    </location>
</feature>
<feature type="compositionally biased region" description="Basic residues" evidence="1">
    <location>
        <begin position="820"/>
        <end position="839"/>
    </location>
</feature>
<proteinExistence type="predicted"/>
<feature type="compositionally biased region" description="Polar residues" evidence="1">
    <location>
        <begin position="483"/>
        <end position="505"/>
    </location>
</feature>
<dbReference type="InterPro" id="IPR007110">
    <property type="entry name" value="Ig-like_dom"/>
</dbReference>
<feature type="domain" description="Ig-like" evidence="2">
    <location>
        <begin position="48"/>
        <end position="126"/>
    </location>
</feature>
<feature type="compositionally biased region" description="Basic residues" evidence="1">
    <location>
        <begin position="203"/>
        <end position="225"/>
    </location>
</feature>
<feature type="region of interest" description="Disordered" evidence="1">
    <location>
        <begin position="736"/>
        <end position="911"/>
    </location>
</feature>
<feature type="compositionally biased region" description="Basic residues" evidence="1">
    <location>
        <begin position="506"/>
        <end position="519"/>
    </location>
</feature>
<feature type="compositionally biased region" description="Low complexity" evidence="1">
    <location>
        <begin position="804"/>
        <end position="813"/>
    </location>
</feature>
<feature type="region of interest" description="Disordered" evidence="1">
    <location>
        <begin position="146"/>
        <end position="225"/>
    </location>
</feature>
<feature type="non-terminal residue" evidence="3">
    <location>
        <position position="1038"/>
    </location>
</feature>
<sequence>EDGRIVVGTTGTLTLRTADTFDTGLYHCIGTNYNNADALTFRITVVDPHVEQDGVNGAQVSTSVGSTLDLPCTSTAVPDAAISWVLPGHIVLHHSVRNKQIFENGTLRIQGVTERDGGYFRCVAANQYGVDLLVFQVLVRRGKTTPEENQVTAGGWEEGEGSGNAGLASATTQEQPSVATTTAGQGPAAAAPRNGVAQSTRSRNSHGKTTHRHYRDRTSRRFRGHRRQFVSSARRVDPQRWAALLEKTKRNSALVEKQGEGATKPPVQVPKFSEVPGDDEGETSGDLQSPEEEFMMPVTEAAAVSALGRAAGRMRTTGHEMPTSNTPAQKPSVLAGGAAPPLPSPFPQAVSPDSGRPRTHLEPTVTTSWERSDLSQISANGIKPSAGSNGASRTSSLFPAGQWLVYSGQSRGQHLKPVPVTDVTDTSTSTTSHNTVEKLHVFSEPMDKISTRTSHQIPVTTACEPSHSYSTQKRVTPQPPLASPSTAHQQTQDVTTHTPQAQQQHGRQRKVSGRRRIVRPGRILGMKEHRYHLGRPGSARGSTAVAAGVQLSTKYVLNLPTLSNLSSSINPFSPEAPLSSPSTLNMPLEHPAGTHQNTAFLREEENEPSARPKAATRVMPSITEGTQDTPQRQSESSAPFQTNTDRVQPFSISLPTVATHTAHTATEITPTISTMVSSTLESASPSIELSTSTKSSQTGKITVEHLFGHGAQKEVLKKLPKQQINVYPSTEASTMLPKTTASLPTSKVSPLPFTPISTGGNSSSGFLSLNNQGKPEERLPVKPRSSSNPKTNATKEMDGTSLKPTVTPVIIPPQTDTKPTRSKTFRVGRKRGQRRKRPPKTSTSQGVTPGQSPTVRPLASAATLAVTTGEPSTAPASPTPAEPSSTSASPVSGTATPVLWVPNTPEPPQHLPTAAVWTSVVPITRRDAQPATSPPDRHVAQSPTVPIQTTPQRSEPSRNTTSAEPAMVSAMAGAQPAQQIKATTTAGEKSHPKPGQNTTKDNHTAQPTFPARTEPRTRAPATTMDVAPPGTQHPTPPP</sequence>
<feature type="compositionally biased region" description="Polar residues" evidence="1">
    <location>
        <begin position="736"/>
        <end position="748"/>
    </location>
</feature>
<dbReference type="InterPro" id="IPR036179">
    <property type="entry name" value="Ig-like_dom_sf"/>
</dbReference>
<dbReference type="SMART" id="SM00408">
    <property type="entry name" value="IGc2"/>
    <property type="match status" value="1"/>
</dbReference>
<reference evidence="3 4" key="1">
    <citation type="submission" date="2019-09" db="EMBL/GenBank/DDBJ databases">
        <title>Bird 10,000 Genomes (B10K) Project - Family phase.</title>
        <authorList>
            <person name="Zhang G."/>
        </authorList>
    </citation>
    <scope>NUCLEOTIDE SEQUENCE [LARGE SCALE GENOMIC DNA]</scope>
    <source>
        <strain evidence="3">B10K-DU-012-52</strain>
    </source>
</reference>
<accession>A0A7L2VRR5</accession>
<feature type="compositionally biased region" description="Low complexity" evidence="1">
    <location>
        <begin position="1007"/>
        <end position="1038"/>
    </location>
</feature>
<dbReference type="Gene3D" id="2.60.40.10">
    <property type="entry name" value="Immunoglobulins"/>
    <property type="match status" value="1"/>
</dbReference>
<dbReference type="SMART" id="SM00409">
    <property type="entry name" value="IG"/>
    <property type="match status" value="1"/>
</dbReference>
<gene>
    <name evidence="3" type="primary">Igsf10_1</name>
    <name evidence="3" type="ORF">BRALEP_R14350</name>
</gene>
<feature type="region of interest" description="Disordered" evidence="1">
    <location>
        <begin position="252"/>
        <end position="291"/>
    </location>
</feature>
<feature type="compositionally biased region" description="Polar residues" evidence="1">
    <location>
        <begin position="976"/>
        <end position="987"/>
    </location>
</feature>
<name>A0A7L2VRR5_9AVES</name>
<keyword evidence="4" id="KW-1185">Reference proteome</keyword>
<protein>
    <submittedName>
        <fullName evidence="3">IGS10 protein</fullName>
    </submittedName>
</protein>
<feature type="non-terminal residue" evidence="3">
    <location>
        <position position="1"/>
    </location>
</feature>
<feature type="region of interest" description="Disordered" evidence="1">
    <location>
        <begin position="927"/>
        <end position="1038"/>
    </location>
</feature>
<evidence type="ECO:0000259" key="2">
    <source>
        <dbReference type="PROSITE" id="PS50835"/>
    </source>
</evidence>
<dbReference type="InterPro" id="IPR003599">
    <property type="entry name" value="Ig_sub"/>
</dbReference>
<organism evidence="3 4">
    <name type="scientific">Brachypteracias leptosomus</name>
    <name type="common">short-legged ground-roller</name>
    <dbReference type="NCBI Taxonomy" id="135165"/>
    <lineage>
        <taxon>Eukaryota</taxon>
        <taxon>Metazoa</taxon>
        <taxon>Chordata</taxon>
        <taxon>Craniata</taxon>
        <taxon>Vertebrata</taxon>
        <taxon>Euteleostomi</taxon>
        <taxon>Archelosauria</taxon>
        <taxon>Archosauria</taxon>
        <taxon>Dinosauria</taxon>
        <taxon>Saurischia</taxon>
        <taxon>Theropoda</taxon>
        <taxon>Coelurosauria</taxon>
        <taxon>Aves</taxon>
        <taxon>Neognathae</taxon>
        <taxon>Neoaves</taxon>
        <taxon>Telluraves</taxon>
        <taxon>Coraciimorphae</taxon>
        <taxon>Coraciiformes</taxon>
        <taxon>Brachypteraciidae</taxon>
        <taxon>Brachypteracias</taxon>
    </lineage>
</organism>
<dbReference type="CDD" id="cd00096">
    <property type="entry name" value="Ig"/>
    <property type="match status" value="1"/>
</dbReference>
<feature type="compositionally biased region" description="Low complexity" evidence="1">
    <location>
        <begin position="179"/>
        <end position="192"/>
    </location>
</feature>
<dbReference type="Pfam" id="PF13927">
    <property type="entry name" value="Ig_3"/>
    <property type="match status" value="1"/>
</dbReference>